<organism evidence="5 6">
    <name type="scientific">Turneriella parva (strain ATCC BAA-1111 / DSM 21527 / NCTC 11395 / H)</name>
    <name type="common">Leptospira parva</name>
    <dbReference type="NCBI Taxonomy" id="869212"/>
    <lineage>
        <taxon>Bacteria</taxon>
        <taxon>Pseudomonadati</taxon>
        <taxon>Spirochaetota</taxon>
        <taxon>Spirochaetia</taxon>
        <taxon>Leptospirales</taxon>
        <taxon>Leptospiraceae</taxon>
        <taxon>Turneriella</taxon>
    </lineage>
</organism>
<dbReference type="EMBL" id="CP002959">
    <property type="protein sequence ID" value="AFM12124.1"/>
    <property type="molecule type" value="Genomic_DNA"/>
</dbReference>
<dbReference type="InterPro" id="IPR032812">
    <property type="entry name" value="SbsA_Ig"/>
</dbReference>
<evidence type="ECO:0000256" key="1">
    <source>
        <dbReference type="ARBA" id="ARBA00022729"/>
    </source>
</evidence>
<dbReference type="PANTHER" id="PTHR35812">
    <property type="entry name" value="LIPOPROTEIN"/>
    <property type="match status" value="1"/>
</dbReference>
<protein>
    <submittedName>
        <fullName evidence="5">Uncharacterized protein</fullName>
    </submittedName>
</protein>
<evidence type="ECO:0000259" key="4">
    <source>
        <dbReference type="Pfam" id="PF13290"/>
    </source>
</evidence>
<keyword evidence="1" id="KW-0732">Signal</keyword>
<dbReference type="PANTHER" id="PTHR35812:SF1">
    <property type="entry name" value="LIPOPROTEIN"/>
    <property type="match status" value="1"/>
</dbReference>
<feature type="domain" description="Lcl C-terminal" evidence="2">
    <location>
        <begin position="477"/>
        <end position="601"/>
    </location>
</feature>
<accession>I4B4B7</accession>
<dbReference type="InterPro" id="IPR011460">
    <property type="entry name" value="Lcl_C"/>
</dbReference>
<keyword evidence="6" id="KW-1185">Reference proteome</keyword>
<proteinExistence type="predicted"/>
<dbReference type="AlphaFoldDB" id="I4B4B7"/>
<dbReference type="STRING" id="869212.Turpa_1476"/>
<dbReference type="Pfam" id="PF13290">
    <property type="entry name" value="CHB_HEX_C_1"/>
    <property type="match status" value="1"/>
</dbReference>
<reference evidence="5 6" key="1">
    <citation type="submission" date="2012-06" db="EMBL/GenBank/DDBJ databases">
        <title>The complete chromosome of genome of Turneriella parva DSM 21527.</title>
        <authorList>
            <consortium name="US DOE Joint Genome Institute (JGI-PGF)"/>
            <person name="Lucas S."/>
            <person name="Han J."/>
            <person name="Lapidus A."/>
            <person name="Bruce D."/>
            <person name="Goodwin L."/>
            <person name="Pitluck S."/>
            <person name="Peters L."/>
            <person name="Kyrpides N."/>
            <person name="Mavromatis K."/>
            <person name="Ivanova N."/>
            <person name="Mikhailova N."/>
            <person name="Chertkov O."/>
            <person name="Detter J.C."/>
            <person name="Tapia R."/>
            <person name="Han C."/>
            <person name="Land M."/>
            <person name="Hauser L."/>
            <person name="Markowitz V."/>
            <person name="Cheng J.-F."/>
            <person name="Hugenholtz P."/>
            <person name="Woyke T."/>
            <person name="Wu D."/>
            <person name="Gronow S."/>
            <person name="Wellnitz S."/>
            <person name="Brambilla E."/>
            <person name="Klenk H.-P."/>
            <person name="Eisen J.A."/>
        </authorList>
    </citation>
    <scope>NUCLEOTIDE SEQUENCE [LARGE SCALE GENOMIC DNA]</scope>
    <source>
        <strain evidence="6">ATCC BAA-1111 / DSM 21527 / NCTC 11395 / H</strain>
    </source>
</reference>
<feature type="domain" description="Lcl C-terminal" evidence="2">
    <location>
        <begin position="334"/>
        <end position="461"/>
    </location>
</feature>
<dbReference type="Pfam" id="PF13205">
    <property type="entry name" value="Big_5"/>
    <property type="match status" value="1"/>
</dbReference>
<feature type="domain" description="SbsA Ig-like" evidence="3">
    <location>
        <begin position="157"/>
        <end position="273"/>
    </location>
</feature>
<gene>
    <name evidence="5" type="ordered locus">Turpa_1476</name>
</gene>
<name>I4B4B7_TURPD</name>
<dbReference type="HOGENOM" id="CLU_033719_0_0_12"/>
<sequence length="605" mass="64227">MPRDFSMAQTNRQRNIWPANQSSFSRKLLTTQLLLLCGAMAFTHCRNFNWPAEMSEVKTDVPTLPQMAAPSMAPAGGLYISTQNVTITTTPAADAICYSTDGVTTPACTGTTCTSGSSYSAAVSVSANQNLQAIACASGYTASAVASETYTFDLVLPTVLSSTPADAMTNVAPCSGAPCRAAIVLIFSESMNTTLTQTLTTEIFDGASYVSAPDSSPTYTWSTGTFTNDTLTIQVGWYWFPEFSQIRYTLPIAGFQDLAGNFIAAQVQRSFTTTKANQAYPLADTGYTSCHNDAGVTACGDPGWPGQDGDFLNVPAARSFTGPSMHATYNSDFTTVDNVTGLTWKACSEGRSGATCAVGANGTYTWANAISQCSALNAANSGAGYAGINEWRLPTMQEIETLLRFWGSPAVEAVHFPQTAGAAYWSSTARFSSPTNAWRANFSFDPVYYSLKTTAGNIRCVASSTSASRVFSDNGDGTITDNSTNLRWQKCARGKANDATCSGAATTGVWSTALNYCDTLNLGSFGNSNNWRLPNPVELNSLINRAVVAPLVQSGFFPGTTVGDYWTSMPYSTPTGAWALSFSTGYTSGYAKTNPFYTRCVATGP</sequence>
<dbReference type="OrthoDB" id="341917at2"/>
<evidence type="ECO:0000313" key="5">
    <source>
        <dbReference type="EMBL" id="AFM12124.1"/>
    </source>
</evidence>
<evidence type="ECO:0000259" key="3">
    <source>
        <dbReference type="Pfam" id="PF13205"/>
    </source>
</evidence>
<dbReference type="Pfam" id="PF07603">
    <property type="entry name" value="Lcl_C"/>
    <property type="match status" value="2"/>
</dbReference>
<evidence type="ECO:0000313" key="6">
    <source>
        <dbReference type="Proteomes" id="UP000006048"/>
    </source>
</evidence>
<dbReference type="KEGG" id="tpx:Turpa_1476"/>
<evidence type="ECO:0000259" key="2">
    <source>
        <dbReference type="Pfam" id="PF07603"/>
    </source>
</evidence>
<dbReference type="InterPro" id="IPR059177">
    <property type="entry name" value="GH29D-like_dom"/>
</dbReference>
<dbReference type="Proteomes" id="UP000006048">
    <property type="component" value="Chromosome"/>
</dbReference>
<feature type="domain" description="GH29D-like beta-sandwich" evidence="4">
    <location>
        <begin position="74"/>
        <end position="146"/>
    </location>
</feature>